<keyword evidence="1" id="KW-0812">Transmembrane</keyword>
<dbReference type="EMBL" id="LR824553">
    <property type="protein sequence ID" value="CAH1640895.1"/>
    <property type="molecule type" value="Genomic_DNA"/>
</dbReference>
<feature type="signal peptide" evidence="2">
    <location>
        <begin position="1"/>
        <end position="21"/>
    </location>
</feature>
<feature type="transmembrane region" description="Helical" evidence="1">
    <location>
        <begin position="590"/>
        <end position="613"/>
    </location>
</feature>
<protein>
    <recommendedName>
        <fullName evidence="5">Acyltransferase 3 domain-containing protein</fullName>
    </recommendedName>
</protein>
<evidence type="ECO:0000256" key="1">
    <source>
        <dbReference type="SAM" id="Phobius"/>
    </source>
</evidence>
<accession>A0A9P0I665</accession>
<name>A0A9P0I665_SPOLI</name>
<gene>
    <name evidence="3" type="ORF">SPLIT_LOCUS6251</name>
</gene>
<dbReference type="Proteomes" id="UP001153321">
    <property type="component" value="Chromosome 22"/>
</dbReference>
<organism evidence="3 4">
    <name type="scientific">Spodoptera littoralis</name>
    <name type="common">Egyptian cotton leafworm</name>
    <dbReference type="NCBI Taxonomy" id="7109"/>
    <lineage>
        <taxon>Eukaryota</taxon>
        <taxon>Metazoa</taxon>
        <taxon>Ecdysozoa</taxon>
        <taxon>Arthropoda</taxon>
        <taxon>Hexapoda</taxon>
        <taxon>Insecta</taxon>
        <taxon>Pterygota</taxon>
        <taxon>Neoptera</taxon>
        <taxon>Endopterygota</taxon>
        <taxon>Lepidoptera</taxon>
        <taxon>Glossata</taxon>
        <taxon>Ditrysia</taxon>
        <taxon>Noctuoidea</taxon>
        <taxon>Noctuidae</taxon>
        <taxon>Amphipyrinae</taxon>
        <taxon>Spodoptera</taxon>
    </lineage>
</organism>
<reference evidence="3" key="1">
    <citation type="submission" date="2022-02" db="EMBL/GenBank/DDBJ databases">
        <authorList>
            <person name="King R."/>
        </authorList>
    </citation>
    <scope>NUCLEOTIDE SEQUENCE</scope>
</reference>
<dbReference type="PANTHER" id="PTHR11161:SF22">
    <property type="entry name" value="ACYLTRANSFERASE 3 DOMAIN-CONTAINING PROTEIN-RELATED"/>
    <property type="match status" value="1"/>
</dbReference>
<keyword evidence="4" id="KW-1185">Reference proteome</keyword>
<feature type="transmembrane region" description="Helical" evidence="1">
    <location>
        <begin position="217"/>
        <end position="239"/>
    </location>
</feature>
<feature type="transmembrane region" description="Helical" evidence="1">
    <location>
        <begin position="494"/>
        <end position="512"/>
    </location>
</feature>
<evidence type="ECO:0008006" key="5">
    <source>
        <dbReference type="Google" id="ProtNLM"/>
    </source>
</evidence>
<feature type="transmembrane region" description="Helical" evidence="1">
    <location>
        <begin position="299"/>
        <end position="317"/>
    </location>
</feature>
<dbReference type="AlphaFoldDB" id="A0A9P0I665"/>
<feature type="transmembrane region" description="Helical" evidence="1">
    <location>
        <begin position="519"/>
        <end position="539"/>
    </location>
</feature>
<evidence type="ECO:0000313" key="4">
    <source>
        <dbReference type="Proteomes" id="UP001153321"/>
    </source>
</evidence>
<evidence type="ECO:0000256" key="2">
    <source>
        <dbReference type="SAM" id="SignalP"/>
    </source>
</evidence>
<keyword evidence="1" id="KW-0472">Membrane</keyword>
<proteinExistence type="predicted"/>
<feature type="transmembrane region" description="Helical" evidence="1">
    <location>
        <begin position="153"/>
        <end position="174"/>
    </location>
</feature>
<feature type="chain" id="PRO_5040190618" description="Acyltransferase 3 domain-containing protein" evidence="2">
    <location>
        <begin position="22"/>
        <end position="635"/>
    </location>
</feature>
<feature type="transmembrane region" description="Helical" evidence="1">
    <location>
        <begin position="251"/>
        <end position="278"/>
    </location>
</feature>
<evidence type="ECO:0000313" key="3">
    <source>
        <dbReference type="EMBL" id="CAH1640895.1"/>
    </source>
</evidence>
<keyword evidence="2" id="KW-0732">Signal</keyword>
<feature type="transmembrane region" description="Helical" evidence="1">
    <location>
        <begin position="438"/>
        <end position="459"/>
    </location>
</feature>
<dbReference type="PANTHER" id="PTHR11161">
    <property type="entry name" value="O-ACYLTRANSFERASE"/>
    <property type="match status" value="1"/>
</dbReference>
<feature type="transmembrane region" description="Helical" evidence="1">
    <location>
        <begin position="559"/>
        <end position="578"/>
    </location>
</feature>
<sequence length="635" mass="70808">MTRRVLSALLLLLATSAPALARDITDAEYARFPRLYHLDDYSSCLAREGGLYCLGSFHLAPLADNTLYSMLEEYSREPHHFNRTQLHRGYCVSSRCGALGERNVSLRFERCAAQWARRLGLRASLARLHYCRSHAQHVARARSPDPLDIPQRLFLYVLAALLALNLLGTTYDVVTDNPKKNWLSSWSMRSNWRRLTATHEDGDPRLSSLTPVQGLRVLLMVLTMATHSACIQVMLYVYNPRWIEQISRHPILMLFLNGTSVVQIFVMLSNFLLGYNLLLYVKDHKPSFSLLPYIIIKRIARISPVYLLVVGYAATWWPRSGAGPLWVAFTGAESAVCRRKFWTHVLFINNLVDPNDICLVQTWWVPGGGHTAARGVGGAVRVAGAAAGARRAPAGAAGGRRLRAAGGLAYIFRWESIVYYAYPKNLNTMYKDIPSFSWLYQAPWGSLAACLIGLLLAFVHFEIQESGVKVTSLKISCMCSVCAVGAWLRRLYSASPVLIVSWILAGNWLRGYSEPWFTALYVALERPVLSLLAAGMLLGMINGFEGGLKHVLAWRGWHAMGRMSLSVLMVHWCINVNIAASRLQPTTASLLSVVVDSVATSFCSYMVAVPLTIMVEMPVQRVVTSLIVNRVTKQS</sequence>
<dbReference type="InterPro" id="IPR052728">
    <property type="entry name" value="O2_lipid_transport_reg"/>
</dbReference>
<keyword evidence="1" id="KW-1133">Transmembrane helix</keyword>